<dbReference type="InterPro" id="IPR001466">
    <property type="entry name" value="Beta-lactam-related"/>
</dbReference>
<feature type="domain" description="Beta-lactamase-related" evidence="2">
    <location>
        <begin position="93"/>
        <end position="378"/>
    </location>
</feature>
<sequence length="399" mass="43698">MAFVVGYGRVCALTFLWLAIASAPASAQNAEPLPKQAERLGFWSPGEQEAGYRAMETVFPTTRIEASGQVRALPVAETPLEIEFIHEHRPYTIDDFMKANRVSGLLVISNGRIVAERYGLGRTPGERWTSFSIAKSVTSTLVGAAIRDGKIRSVNDPLSRYVPELKGGAYDGVTFAQALTMRSGVRWTENYDDPASDFSRYATHMGPDFYRLMSAQPRDAAPGAKFYYSTVESNLIGAAVINATGKSLSAYFSEKIWKPFGMEADGIWMSSPDGLETGGICFSATLRDYGRFGLFMLEEGKVRGKAVLPDGWIAEATARHSENSFGELGYGYQWWVDPSGAYRGLGIMGQALFIDPKRQLVIVIQSAWTKAGGPERYALQWAFLKAAVEANDRATAAGR</sequence>
<dbReference type="EMBL" id="JBHTIK010000001">
    <property type="protein sequence ID" value="MFD0847222.1"/>
    <property type="molecule type" value="Genomic_DNA"/>
</dbReference>
<evidence type="ECO:0000259" key="2">
    <source>
        <dbReference type="Pfam" id="PF00144"/>
    </source>
</evidence>
<dbReference type="RefSeq" id="WP_381485766.1">
    <property type="nucleotide sequence ID" value="NZ_JBHTIK010000001.1"/>
</dbReference>
<organism evidence="3 4">
    <name type="scientific">Sphingosinicella xenopeptidilytica</name>
    <dbReference type="NCBI Taxonomy" id="364098"/>
    <lineage>
        <taxon>Bacteria</taxon>
        <taxon>Pseudomonadati</taxon>
        <taxon>Pseudomonadota</taxon>
        <taxon>Alphaproteobacteria</taxon>
        <taxon>Sphingomonadales</taxon>
        <taxon>Sphingosinicellaceae</taxon>
        <taxon>Sphingosinicella</taxon>
    </lineage>
</organism>
<keyword evidence="4" id="KW-1185">Reference proteome</keyword>
<dbReference type="Gene3D" id="3.40.710.10">
    <property type="entry name" value="DD-peptidase/beta-lactamase superfamily"/>
    <property type="match status" value="1"/>
</dbReference>
<dbReference type="InterPro" id="IPR012338">
    <property type="entry name" value="Beta-lactam/transpept-like"/>
</dbReference>
<proteinExistence type="predicted"/>
<evidence type="ECO:0000313" key="3">
    <source>
        <dbReference type="EMBL" id="MFD0847222.1"/>
    </source>
</evidence>
<dbReference type="GO" id="GO:0016787">
    <property type="term" value="F:hydrolase activity"/>
    <property type="evidence" value="ECO:0007669"/>
    <property type="project" value="UniProtKB-KW"/>
</dbReference>
<reference evidence="4" key="1">
    <citation type="journal article" date="2019" name="Int. J. Syst. Evol. Microbiol.">
        <title>The Global Catalogue of Microorganisms (GCM) 10K type strain sequencing project: providing services to taxonomists for standard genome sequencing and annotation.</title>
        <authorList>
            <consortium name="The Broad Institute Genomics Platform"/>
            <consortium name="The Broad Institute Genome Sequencing Center for Infectious Disease"/>
            <person name="Wu L."/>
            <person name="Ma J."/>
        </authorList>
    </citation>
    <scope>NUCLEOTIDE SEQUENCE [LARGE SCALE GENOMIC DNA]</scope>
    <source>
        <strain evidence="4">CCUG 52537</strain>
    </source>
</reference>
<feature type="chain" id="PRO_5047501712" evidence="1">
    <location>
        <begin position="28"/>
        <end position="399"/>
    </location>
</feature>
<evidence type="ECO:0000313" key="4">
    <source>
        <dbReference type="Proteomes" id="UP001597124"/>
    </source>
</evidence>
<keyword evidence="3" id="KW-0378">Hydrolase</keyword>
<gene>
    <name evidence="3" type="ORF">ACFQ00_02715</name>
</gene>
<name>A0ABW3C0N9_SPHXN</name>
<comment type="caution">
    <text evidence="3">The sequence shown here is derived from an EMBL/GenBank/DDBJ whole genome shotgun (WGS) entry which is preliminary data.</text>
</comment>
<dbReference type="Pfam" id="PF00144">
    <property type="entry name" value="Beta-lactamase"/>
    <property type="match status" value="1"/>
</dbReference>
<dbReference type="PANTHER" id="PTHR43283:SF14">
    <property type="entry name" value="BLL8153 PROTEIN"/>
    <property type="match status" value="1"/>
</dbReference>
<dbReference type="PANTHER" id="PTHR43283">
    <property type="entry name" value="BETA-LACTAMASE-RELATED"/>
    <property type="match status" value="1"/>
</dbReference>
<keyword evidence="1" id="KW-0732">Signal</keyword>
<protein>
    <submittedName>
        <fullName evidence="3">Serine hydrolase domain-containing protein</fullName>
        <ecNumber evidence="3">3.-.-.-</ecNumber>
    </submittedName>
</protein>
<dbReference type="SUPFAM" id="SSF56601">
    <property type="entry name" value="beta-lactamase/transpeptidase-like"/>
    <property type="match status" value="1"/>
</dbReference>
<accession>A0ABW3C0N9</accession>
<dbReference type="EC" id="3.-.-.-" evidence="3"/>
<feature type="signal peptide" evidence="1">
    <location>
        <begin position="1"/>
        <end position="27"/>
    </location>
</feature>
<dbReference type="InterPro" id="IPR050789">
    <property type="entry name" value="Diverse_Enzym_Activities"/>
</dbReference>
<dbReference type="Proteomes" id="UP001597124">
    <property type="component" value="Unassembled WGS sequence"/>
</dbReference>
<evidence type="ECO:0000256" key="1">
    <source>
        <dbReference type="SAM" id="SignalP"/>
    </source>
</evidence>